<proteinExistence type="predicted"/>
<reference evidence="3" key="1">
    <citation type="submission" date="2016-06" db="EMBL/GenBank/DDBJ databases">
        <title>Parallel loss of symbiosis genes in relatives of nitrogen-fixing non-legume Parasponia.</title>
        <authorList>
            <person name="Van Velzen R."/>
            <person name="Holmer R."/>
            <person name="Bu F."/>
            <person name="Rutten L."/>
            <person name="Van Zeijl A."/>
            <person name="Liu W."/>
            <person name="Santuari L."/>
            <person name="Cao Q."/>
            <person name="Sharma T."/>
            <person name="Shen D."/>
            <person name="Roswanjaya Y."/>
            <person name="Wardhani T."/>
            <person name="Kalhor M.S."/>
            <person name="Jansen J."/>
            <person name="Van den Hoogen J."/>
            <person name="Gungor B."/>
            <person name="Hartog M."/>
            <person name="Hontelez J."/>
            <person name="Verver J."/>
            <person name="Yang W.-C."/>
            <person name="Schijlen E."/>
            <person name="Repin R."/>
            <person name="Schilthuizen M."/>
            <person name="Schranz E."/>
            <person name="Heidstra R."/>
            <person name="Miyata K."/>
            <person name="Fedorova E."/>
            <person name="Kohlen W."/>
            <person name="Bisseling T."/>
            <person name="Smit S."/>
            <person name="Geurts R."/>
        </authorList>
    </citation>
    <scope>NUCLEOTIDE SEQUENCE [LARGE SCALE GENOMIC DNA]</scope>
    <source>
        <strain evidence="3">cv. RG33-2</strain>
    </source>
</reference>
<name>A0A2P5C5M3_TREOI</name>
<keyword evidence="3" id="KW-1185">Reference proteome</keyword>
<dbReference type="Pfam" id="PF14392">
    <property type="entry name" value="zf-CCHC_4"/>
    <property type="match status" value="1"/>
</dbReference>
<dbReference type="InterPro" id="IPR025836">
    <property type="entry name" value="Zn_knuckle_CX2CX4HX4C"/>
</dbReference>
<accession>A0A2P5C5M3</accession>
<dbReference type="PANTHER" id="PTHR31286">
    <property type="entry name" value="GLYCINE-RICH CELL WALL STRUCTURAL PROTEIN 1.8-LIKE"/>
    <property type="match status" value="1"/>
</dbReference>
<protein>
    <submittedName>
        <fullName evidence="2">Zinc knuckle CX2CX4HX4C</fullName>
    </submittedName>
</protein>
<dbReference type="InParanoid" id="A0A2P5C5M3"/>
<gene>
    <name evidence="2" type="ORF">TorRG33x02_296730</name>
</gene>
<evidence type="ECO:0000259" key="1">
    <source>
        <dbReference type="Pfam" id="PF14392"/>
    </source>
</evidence>
<dbReference type="PANTHER" id="PTHR31286:SF167">
    <property type="entry name" value="OS09G0268800 PROTEIN"/>
    <property type="match status" value="1"/>
</dbReference>
<organism evidence="2 3">
    <name type="scientific">Trema orientale</name>
    <name type="common">Charcoal tree</name>
    <name type="synonym">Celtis orientalis</name>
    <dbReference type="NCBI Taxonomy" id="63057"/>
    <lineage>
        <taxon>Eukaryota</taxon>
        <taxon>Viridiplantae</taxon>
        <taxon>Streptophyta</taxon>
        <taxon>Embryophyta</taxon>
        <taxon>Tracheophyta</taxon>
        <taxon>Spermatophyta</taxon>
        <taxon>Magnoliopsida</taxon>
        <taxon>eudicotyledons</taxon>
        <taxon>Gunneridae</taxon>
        <taxon>Pentapetalae</taxon>
        <taxon>rosids</taxon>
        <taxon>fabids</taxon>
        <taxon>Rosales</taxon>
        <taxon>Cannabaceae</taxon>
        <taxon>Trema</taxon>
    </lineage>
</organism>
<evidence type="ECO:0000313" key="2">
    <source>
        <dbReference type="EMBL" id="PON56308.1"/>
    </source>
</evidence>
<dbReference type="Proteomes" id="UP000237000">
    <property type="component" value="Unassembled WGS sequence"/>
</dbReference>
<feature type="domain" description="Zinc knuckle CX2CX4HX4C" evidence="1">
    <location>
        <begin position="60"/>
        <end position="108"/>
    </location>
</feature>
<dbReference type="InterPro" id="IPR040256">
    <property type="entry name" value="At4g02000-like"/>
</dbReference>
<dbReference type="STRING" id="63057.A0A2P5C5M3"/>
<dbReference type="EMBL" id="JXTC01000410">
    <property type="protein sequence ID" value="PON56308.1"/>
    <property type="molecule type" value="Genomic_DNA"/>
</dbReference>
<comment type="caution">
    <text evidence="2">The sequence shown here is derived from an EMBL/GenBank/DDBJ whole genome shotgun (WGS) entry which is preliminary data.</text>
</comment>
<sequence length="133" mass="15411">MGWNDYSLTSFWIQLHNLPLHGRTKEIGELIGHRIGVCQEVETDENGKCLGRFVRIRVQLDISSPLRRGSRVMLGNDTEIVLVDLRYERLLEFCFIYGRVGHSIKECSLRFEVDVSDLQALNYGSWLRASYSF</sequence>
<evidence type="ECO:0000313" key="3">
    <source>
        <dbReference type="Proteomes" id="UP000237000"/>
    </source>
</evidence>
<dbReference type="AlphaFoldDB" id="A0A2P5C5M3"/>
<dbReference type="OrthoDB" id="1707487at2759"/>